<accession>A0A939JQJ1</accession>
<dbReference type="RefSeq" id="WP_086575094.1">
    <property type="nucleotide sequence ID" value="NZ_JAFMOF010000002.1"/>
</dbReference>
<dbReference type="AlphaFoldDB" id="A0A939JQJ1"/>
<dbReference type="EMBL" id="JAFMOF010000002">
    <property type="protein sequence ID" value="MBO0653802.1"/>
    <property type="molecule type" value="Genomic_DNA"/>
</dbReference>
<sequence>MADHEAAKRSDGSEGSGGSHDALANPVVERGTLALTQSPDGLPTLTVSGGNAIAKGIRVVDGSGKVVAAYVGFCVDDLSVAKSMQSAVAGAIAYSVDGISEEQTAKVEAPSGVIVGHVGPDAPVKLSPDEFRERVVTTLAKDLIDLSRDLRR</sequence>
<keyword evidence="3" id="KW-1185">Reference proteome</keyword>
<feature type="region of interest" description="Disordered" evidence="1">
    <location>
        <begin position="1"/>
        <end position="23"/>
    </location>
</feature>
<comment type="caution">
    <text evidence="2">The sequence shown here is derived from an EMBL/GenBank/DDBJ whole genome shotgun (WGS) entry which is preliminary data.</text>
</comment>
<protein>
    <submittedName>
        <fullName evidence="2">Uncharacterized protein</fullName>
    </submittedName>
</protein>
<gene>
    <name evidence="2" type="ORF">J1792_13740</name>
</gene>
<evidence type="ECO:0000313" key="3">
    <source>
        <dbReference type="Proteomes" id="UP000664781"/>
    </source>
</evidence>
<dbReference type="Proteomes" id="UP000664781">
    <property type="component" value="Unassembled WGS sequence"/>
</dbReference>
<proteinExistence type="predicted"/>
<name>A0A939JQJ1_9ACTN</name>
<evidence type="ECO:0000313" key="2">
    <source>
        <dbReference type="EMBL" id="MBO0653802.1"/>
    </source>
</evidence>
<reference evidence="2" key="1">
    <citation type="submission" date="2021-03" db="EMBL/GenBank/DDBJ databases">
        <title>Streptomyces strains.</title>
        <authorList>
            <person name="Lund M.B."/>
            <person name="Toerring T."/>
        </authorList>
    </citation>
    <scope>NUCLEOTIDE SEQUENCE</scope>
    <source>
        <strain evidence="2">JCM 4242</strain>
    </source>
</reference>
<feature type="compositionally biased region" description="Basic and acidic residues" evidence="1">
    <location>
        <begin position="1"/>
        <end position="12"/>
    </location>
</feature>
<evidence type="ECO:0000256" key="1">
    <source>
        <dbReference type="SAM" id="MobiDB-lite"/>
    </source>
</evidence>
<organism evidence="2 3">
    <name type="scientific">Streptomyces triculaminicus</name>
    <dbReference type="NCBI Taxonomy" id="2816232"/>
    <lineage>
        <taxon>Bacteria</taxon>
        <taxon>Bacillati</taxon>
        <taxon>Actinomycetota</taxon>
        <taxon>Actinomycetes</taxon>
        <taxon>Kitasatosporales</taxon>
        <taxon>Streptomycetaceae</taxon>
        <taxon>Streptomyces</taxon>
    </lineage>
</organism>